<proteinExistence type="predicted"/>
<dbReference type="HOGENOM" id="CLU_064277_2_0_10"/>
<gene>
    <name evidence="1" type="ordered locus">Phep_0444</name>
</gene>
<dbReference type="KEGG" id="phe:Phep_0444"/>
<organism evidence="1 2">
    <name type="scientific">Pedobacter heparinus (strain ATCC 13125 / DSM 2366 / CIP 104194 / JCM 7457 / NBRC 12017 / NCIMB 9290 / NRRL B-14731 / HIM 762-3)</name>
    <dbReference type="NCBI Taxonomy" id="485917"/>
    <lineage>
        <taxon>Bacteria</taxon>
        <taxon>Pseudomonadati</taxon>
        <taxon>Bacteroidota</taxon>
        <taxon>Sphingobacteriia</taxon>
        <taxon>Sphingobacteriales</taxon>
        <taxon>Sphingobacteriaceae</taxon>
        <taxon>Pedobacter</taxon>
    </lineage>
</organism>
<accession>C6XZX3</accession>
<evidence type="ECO:0000313" key="2">
    <source>
        <dbReference type="Proteomes" id="UP000000852"/>
    </source>
</evidence>
<name>C6XZX3_PEDHD</name>
<evidence type="ECO:0000313" key="1">
    <source>
        <dbReference type="EMBL" id="ACU02668.1"/>
    </source>
</evidence>
<dbReference type="STRING" id="485917.Phep_0444"/>
<dbReference type="Pfam" id="PF19781">
    <property type="entry name" value="DUF6266"/>
    <property type="match status" value="1"/>
</dbReference>
<dbReference type="InterPro" id="IPR046233">
    <property type="entry name" value="DUF6266"/>
</dbReference>
<reference evidence="1 2" key="1">
    <citation type="journal article" date="2009" name="Stand. Genomic Sci.">
        <title>Complete genome sequence of Pedobacter heparinus type strain (HIM 762-3).</title>
        <authorList>
            <person name="Han C."/>
            <person name="Spring S."/>
            <person name="Lapidus A."/>
            <person name="Del Rio T.G."/>
            <person name="Tice H."/>
            <person name="Copeland A."/>
            <person name="Cheng J.F."/>
            <person name="Lucas S."/>
            <person name="Chen F."/>
            <person name="Nolan M."/>
            <person name="Bruce D."/>
            <person name="Goodwin L."/>
            <person name="Pitluck S."/>
            <person name="Ivanova N."/>
            <person name="Mavromatis K."/>
            <person name="Mikhailova N."/>
            <person name="Pati A."/>
            <person name="Chen A."/>
            <person name="Palaniappan K."/>
            <person name="Land M."/>
            <person name="Hauser L."/>
            <person name="Chang Y.J."/>
            <person name="Jeffries C.C."/>
            <person name="Saunders E."/>
            <person name="Chertkov O."/>
            <person name="Brettin T."/>
            <person name="Goker M."/>
            <person name="Rohde M."/>
            <person name="Bristow J."/>
            <person name="Eisen J.A."/>
            <person name="Markowitz V."/>
            <person name="Hugenholtz P."/>
            <person name="Kyrpides N.C."/>
            <person name="Klenk H.P."/>
            <person name="Detter J.C."/>
        </authorList>
    </citation>
    <scope>NUCLEOTIDE SEQUENCE [LARGE SCALE GENOMIC DNA]</scope>
    <source>
        <strain evidence="2">ATCC 13125 / DSM 2366 / CIP 104194 / JCM 7457 / NBRC 12017 / NCIMB 9290 / NRRL B-14731 / HIM 762-3</strain>
    </source>
</reference>
<dbReference type="EMBL" id="CP001681">
    <property type="protein sequence ID" value="ACU02668.1"/>
    <property type="molecule type" value="Genomic_DNA"/>
</dbReference>
<dbReference type="AlphaFoldDB" id="C6XZX3"/>
<keyword evidence="2" id="KW-1185">Reference proteome</keyword>
<protein>
    <submittedName>
        <fullName evidence="1">Uncharacterized protein</fullName>
    </submittedName>
</protein>
<sequence>MQMPDKQLNMARLKFGPFGPLIGKLGNTVGYIRKGAAVLRMIPHKSNKPRTVGQKTTTQAFGLAIKFIAKVNHFTNVGFKLAADGTTKTAQNVAVSYTMKHAIKGEYPNQEIDFTKVMVCKGMLEGPVNPVMSYETAGDTIAIKFEWAVDPDADRNRKRDQVMMLAYLPDSKRAFYLDSGARRSAGVDVLEGKFNLVARGSDKKDHFVETYMAFISNDRTQISDSVYMGQIVL</sequence>
<dbReference type="Proteomes" id="UP000000852">
    <property type="component" value="Chromosome"/>
</dbReference>